<feature type="short sequence motif" description="DGA/G" evidence="4">
    <location>
        <begin position="252"/>
        <end position="254"/>
    </location>
</feature>
<dbReference type="PANTHER" id="PTHR24185">
    <property type="entry name" value="CALCIUM-INDEPENDENT PHOSPHOLIPASE A2-GAMMA"/>
    <property type="match status" value="1"/>
</dbReference>
<evidence type="ECO:0000256" key="3">
    <source>
        <dbReference type="ARBA" id="ARBA00023098"/>
    </source>
</evidence>
<dbReference type="GO" id="GO:0019369">
    <property type="term" value="P:arachidonate metabolic process"/>
    <property type="evidence" value="ECO:0007669"/>
    <property type="project" value="TreeGrafter"/>
</dbReference>
<evidence type="ECO:0000313" key="6">
    <source>
        <dbReference type="EMBL" id="KIW78415.1"/>
    </source>
</evidence>
<reference evidence="6 7" key="1">
    <citation type="submission" date="2015-01" db="EMBL/GenBank/DDBJ databases">
        <title>The Genome Sequence of Fonsecaea pedrosoi CBS 271.37.</title>
        <authorList>
            <consortium name="The Broad Institute Genomics Platform"/>
            <person name="Cuomo C."/>
            <person name="de Hoog S."/>
            <person name="Gorbushina A."/>
            <person name="Stielow B."/>
            <person name="Teixiera M."/>
            <person name="Abouelleil A."/>
            <person name="Chapman S.B."/>
            <person name="Priest M."/>
            <person name="Young S.K."/>
            <person name="Wortman J."/>
            <person name="Nusbaum C."/>
            <person name="Birren B."/>
        </authorList>
    </citation>
    <scope>NUCLEOTIDE SEQUENCE [LARGE SCALE GENOMIC DNA]</scope>
    <source>
        <strain evidence="6 7">CBS 271.37</strain>
    </source>
</reference>
<dbReference type="GO" id="GO:0016020">
    <property type="term" value="C:membrane"/>
    <property type="evidence" value="ECO:0007669"/>
    <property type="project" value="TreeGrafter"/>
</dbReference>
<dbReference type="AlphaFoldDB" id="A0A0D2GIP8"/>
<dbReference type="RefSeq" id="XP_013282223.1">
    <property type="nucleotide sequence ID" value="XM_013426769.1"/>
</dbReference>
<organism evidence="6 7">
    <name type="scientific">Fonsecaea pedrosoi CBS 271.37</name>
    <dbReference type="NCBI Taxonomy" id="1442368"/>
    <lineage>
        <taxon>Eukaryota</taxon>
        <taxon>Fungi</taxon>
        <taxon>Dikarya</taxon>
        <taxon>Ascomycota</taxon>
        <taxon>Pezizomycotina</taxon>
        <taxon>Eurotiomycetes</taxon>
        <taxon>Chaetothyriomycetidae</taxon>
        <taxon>Chaetothyriales</taxon>
        <taxon>Herpotrichiellaceae</taxon>
        <taxon>Fonsecaea</taxon>
    </lineage>
</organism>
<keyword evidence="1 4" id="KW-0378">Hydrolase</keyword>
<dbReference type="OrthoDB" id="1658288at2759"/>
<keyword evidence="7" id="KW-1185">Reference proteome</keyword>
<dbReference type="Proteomes" id="UP000053029">
    <property type="component" value="Unassembled WGS sequence"/>
</dbReference>
<evidence type="ECO:0000256" key="2">
    <source>
        <dbReference type="ARBA" id="ARBA00022963"/>
    </source>
</evidence>
<feature type="active site" description="Proton acceptor" evidence="4">
    <location>
        <position position="252"/>
    </location>
</feature>
<proteinExistence type="predicted"/>
<dbReference type="GO" id="GO:0047499">
    <property type="term" value="F:calcium-independent phospholipase A2 activity"/>
    <property type="evidence" value="ECO:0007669"/>
    <property type="project" value="TreeGrafter"/>
</dbReference>
<dbReference type="InterPro" id="IPR002641">
    <property type="entry name" value="PNPLA_dom"/>
</dbReference>
<evidence type="ECO:0000313" key="7">
    <source>
        <dbReference type="Proteomes" id="UP000053029"/>
    </source>
</evidence>
<dbReference type="Gene3D" id="3.40.1090.10">
    <property type="entry name" value="Cytosolic phospholipase A2 catalytic domain"/>
    <property type="match status" value="1"/>
</dbReference>
<dbReference type="VEuPathDB" id="FungiDB:Z517_08251"/>
<evidence type="ECO:0000256" key="4">
    <source>
        <dbReference type="PROSITE-ProRule" id="PRU01161"/>
    </source>
</evidence>
<protein>
    <recommendedName>
        <fullName evidence="5">PNPLA domain-containing protein</fullName>
    </recommendedName>
</protein>
<feature type="short sequence motif" description="GXGXXG" evidence="4">
    <location>
        <begin position="28"/>
        <end position="33"/>
    </location>
</feature>
<feature type="active site" description="Nucleophile" evidence="4">
    <location>
        <position position="80"/>
    </location>
</feature>
<evidence type="ECO:0000256" key="1">
    <source>
        <dbReference type="ARBA" id="ARBA00022801"/>
    </source>
</evidence>
<dbReference type="PROSITE" id="PS51635">
    <property type="entry name" value="PNPLA"/>
    <property type="match status" value="1"/>
</dbReference>
<accession>A0A0D2GIP8</accession>
<dbReference type="SUPFAM" id="SSF52151">
    <property type="entry name" value="FabD/lysophospholipase-like"/>
    <property type="match status" value="1"/>
</dbReference>
<name>A0A0D2GIP8_9EURO</name>
<dbReference type="Pfam" id="PF01734">
    <property type="entry name" value="Patatin"/>
    <property type="match status" value="1"/>
</dbReference>
<gene>
    <name evidence="6" type="ORF">Z517_08251</name>
</gene>
<keyword evidence="3 4" id="KW-0443">Lipid metabolism</keyword>
<keyword evidence="2 4" id="KW-0442">Lipid degradation</keyword>
<dbReference type="HOGENOM" id="CLU_000288_144_2_1"/>
<feature type="domain" description="PNPLA" evidence="5">
    <location>
        <begin position="24"/>
        <end position="265"/>
    </location>
</feature>
<dbReference type="EMBL" id="KN846973">
    <property type="protein sequence ID" value="KIW78415.1"/>
    <property type="molecule type" value="Genomic_DNA"/>
</dbReference>
<dbReference type="GeneID" id="25307741"/>
<evidence type="ECO:0000259" key="5">
    <source>
        <dbReference type="PROSITE" id="PS51635"/>
    </source>
</evidence>
<dbReference type="PANTHER" id="PTHR24185:SF1">
    <property type="entry name" value="CALCIUM-INDEPENDENT PHOSPHOLIPASE A2-GAMMA"/>
    <property type="match status" value="1"/>
</dbReference>
<dbReference type="STRING" id="1442368.A0A0D2GIP8"/>
<dbReference type="InterPro" id="IPR016035">
    <property type="entry name" value="Acyl_Trfase/lysoPLipase"/>
</dbReference>
<dbReference type="GO" id="GO:0046486">
    <property type="term" value="P:glycerolipid metabolic process"/>
    <property type="evidence" value="ECO:0007669"/>
    <property type="project" value="UniProtKB-ARBA"/>
</dbReference>
<sequence length="399" mass="44428">MSFTGDPSKIPPPKSGSTEAYNILTLDGGGVKGISSMMILSKIMDRVRDVENEAKRSRGEPTDPEERKPVDYFDLAAGTSTGGLIALMLFRLEMNCTNVISQYQDLAEQVFSPMLGSIRLNSLGTIGKWIGDIWLKLKALAGRSQFSHKPLEQAIDTVVGKFPLDDDDQVRKGDAALVKPSKGQMFMCATLADRGESILLRNYDPPFAPLPVSNGASDLKFNAITIKEAARATSAAPTYLKEASIQGLNFWDGGLLNNNPIVQAWDNRYDLVLRDAPPPQIKCVLSLGTTHPEYDEKKRPGSGLMRFFNTITKTVAFVTNTEAKHRDFDRNMRQRNERVPDRKTSYYRFNASTGKDDIDLGDYLKMPQLMEYTETYLKRPEIDLWVGECAALLAKTNQP</sequence>
<feature type="short sequence motif" description="GXSXG" evidence="4">
    <location>
        <begin position="78"/>
        <end position="82"/>
    </location>
</feature>
<dbReference type="GO" id="GO:0016042">
    <property type="term" value="P:lipid catabolic process"/>
    <property type="evidence" value="ECO:0007669"/>
    <property type="project" value="UniProtKB-UniRule"/>
</dbReference>